<evidence type="ECO:0000313" key="3">
    <source>
        <dbReference type="Proteomes" id="UP001056336"/>
    </source>
</evidence>
<reference evidence="2" key="2">
    <citation type="submission" date="2022-05" db="EMBL/GenBank/DDBJ databases">
        <authorList>
            <person name="Kim J.-S."/>
            <person name="Lee K."/>
            <person name="Suh M."/>
            <person name="Eom M."/>
            <person name="Kim J.-S."/>
            <person name="Kim D.-S."/>
            <person name="Ko S.-H."/>
            <person name="Shin Y."/>
            <person name="Lee J.-S."/>
        </authorList>
    </citation>
    <scope>NUCLEOTIDE SEQUENCE</scope>
    <source>
        <strain evidence="2">N237</strain>
    </source>
</reference>
<dbReference type="RefSeq" id="WP_249769877.1">
    <property type="nucleotide sequence ID" value="NZ_CP097332.1"/>
</dbReference>
<evidence type="ECO:0000256" key="1">
    <source>
        <dbReference type="SAM" id="MobiDB-lite"/>
    </source>
</evidence>
<reference evidence="2" key="1">
    <citation type="journal article" date="2018" name="Int. J. Syst. Evol. Microbiol.">
        <title>Jatrophihabitans telluris sp. nov., isolated from sediment soil of lava forest wetlands and the emended description of the genus Jatrophihabitans.</title>
        <authorList>
            <person name="Lee K.C."/>
            <person name="Suh M.K."/>
            <person name="Eom M.K."/>
            <person name="Kim K.K."/>
            <person name="Kim J.S."/>
            <person name="Kim D.S."/>
            <person name="Ko S.H."/>
            <person name="Shin Y.K."/>
            <person name="Lee J.S."/>
        </authorList>
    </citation>
    <scope>NUCLEOTIDE SEQUENCE</scope>
    <source>
        <strain evidence="2">N237</strain>
    </source>
</reference>
<protein>
    <submittedName>
        <fullName evidence="2">Uncharacterized protein</fullName>
    </submittedName>
</protein>
<proteinExistence type="predicted"/>
<sequence length="99" mass="10389">MISRFEARKDLAQVLTESAAEHIGRIAVIITGAVRDVAREVGDWASDAFEMGEAAKRATAADPATDAAADPATDPAPIRSVDRSEFPADLPGLVAKSLQ</sequence>
<gene>
    <name evidence="2" type="ORF">M6D93_13780</name>
</gene>
<dbReference type="Proteomes" id="UP001056336">
    <property type="component" value="Chromosome"/>
</dbReference>
<keyword evidence="3" id="KW-1185">Reference proteome</keyword>
<feature type="compositionally biased region" description="Low complexity" evidence="1">
    <location>
        <begin position="58"/>
        <end position="77"/>
    </location>
</feature>
<dbReference type="EMBL" id="CP097332">
    <property type="protein sequence ID" value="UQX87364.1"/>
    <property type="molecule type" value="Genomic_DNA"/>
</dbReference>
<evidence type="ECO:0000313" key="2">
    <source>
        <dbReference type="EMBL" id="UQX87364.1"/>
    </source>
</evidence>
<organism evidence="2 3">
    <name type="scientific">Jatrophihabitans telluris</name>
    <dbReference type="NCBI Taxonomy" id="2038343"/>
    <lineage>
        <taxon>Bacteria</taxon>
        <taxon>Bacillati</taxon>
        <taxon>Actinomycetota</taxon>
        <taxon>Actinomycetes</taxon>
        <taxon>Jatrophihabitantales</taxon>
        <taxon>Jatrophihabitantaceae</taxon>
        <taxon>Jatrophihabitans</taxon>
    </lineage>
</organism>
<accession>A0ABY4QUQ9</accession>
<feature type="region of interest" description="Disordered" evidence="1">
    <location>
        <begin position="55"/>
        <end position="85"/>
    </location>
</feature>
<name>A0ABY4QUQ9_9ACTN</name>